<sequence>MSSTNQQRPGNPNRQPRSSSSRQTSQNNPQRRHNLGVGIRQQSGEINNLTRPPFPNALRAQNILVRPPTPIITPPVVNISEINIPRQATQSGTTSLVTSTIQMNNNIYPRQDPTSLSSEAGNTLFPLSTSHDALKKKSSHDFHDNQATTNKRKQFHDTHNRKKLFLKYKSSTNATTTSQSGSKSTDAILKSISDNFENDYENQLLELDKLLKKNWKELTYYRLDKHDLLNKLSASFSDDSKRSSFENIFIKPLLNSNEDSKKSSFGKLINAVEEELGYTVIYSVAPRPARDNFVRIIASRFRIKFVSMDSNEKFVESVKPYKRLIEYARKIAHQINHPGSRNHDMDRRHNVAASIENHISSLARRQIYISSSELFSDDPTDLFADLPQRTEIPGGSHQILFESREDMMSEDVASNTTTTNLQQPSEELIIDDENESGVEGESETSSSIFTIRRLGHTSNDPLNQEIRESQGDHGTIENVNENGSNAEEGESIMSFQSSINLQDKSSQHLTHNEPGLLNPIHNNEEFYIGGKRINLDSTIYAAIYRHLLKNQYERLNVDFWSGEYEIQYKKVKSSPLPLHDRHVPAELEMTDSAKDILKFMAHLHSLYEKTVASNKYDPGLFLCRDVDMKMEPLLKDPLSALTQTFPDLHLKIYTDYRFLMSAKKRHEFFKAKTFGLRDLTNFDLTDEEKTLLRPVLPRDERPGGLLKPELFKWFCKHFPRLGTIKSNLKVTFTGERGVGEGVAREFYAMMSLEFSQVNRNMWIHDSEAGMKDDVWIKNVNGLYPALIDKKMTESEEGTVIQENFRLLGQFVAKAIVDGRVVDLPFNKAFIDLLLHPGHITSKISRDDDLLLIIESIKSVYPTFGKTLENLYSMQKLDESLCIPYDIPIGRSTKTQRNEIEHGIDVQYVTKENFRDYILICRDWIFERGVQKQIESFKEGFNRVFPFEFMREYSTTEFAQLILFQVDEDWSIEMLRKHVKPLDSSSNYEVDKVVEIMSEFNCEEKKKFLRFVTGSPKLPIGGFEALQLKISTRDEENSYPQGRTCFNSFMIPRNNNKLELTKKIKVFVHAA</sequence>
<evidence type="ECO:0000313" key="7">
    <source>
        <dbReference type="Proteomes" id="UP000789706"/>
    </source>
</evidence>
<evidence type="ECO:0000256" key="3">
    <source>
        <dbReference type="PROSITE-ProRule" id="PRU00104"/>
    </source>
</evidence>
<keyword evidence="1" id="KW-0808">Transferase</keyword>
<feature type="region of interest" description="Disordered" evidence="4">
    <location>
        <begin position="433"/>
        <end position="462"/>
    </location>
</feature>
<name>A0A9N8W2D5_9GLOM</name>
<dbReference type="GO" id="GO:0061630">
    <property type="term" value="F:ubiquitin protein ligase activity"/>
    <property type="evidence" value="ECO:0007669"/>
    <property type="project" value="InterPro"/>
</dbReference>
<evidence type="ECO:0000256" key="1">
    <source>
        <dbReference type="ARBA" id="ARBA00022679"/>
    </source>
</evidence>
<dbReference type="Gene3D" id="3.90.1750.10">
    <property type="entry name" value="Hect, E3 ligase catalytic domains"/>
    <property type="match status" value="1"/>
</dbReference>
<evidence type="ECO:0000259" key="5">
    <source>
        <dbReference type="PROSITE" id="PS50237"/>
    </source>
</evidence>
<dbReference type="Gene3D" id="3.30.2160.10">
    <property type="entry name" value="Hect, E3 ligase catalytic domain"/>
    <property type="match status" value="1"/>
</dbReference>
<dbReference type="SMART" id="SM00119">
    <property type="entry name" value="HECTc"/>
    <property type="match status" value="1"/>
</dbReference>
<dbReference type="PANTHER" id="PTHR45670:SF1">
    <property type="entry name" value="E3 UBIQUITIN-PROTEIN LIGASE HECTD1"/>
    <property type="match status" value="1"/>
</dbReference>
<dbReference type="GO" id="GO:0000209">
    <property type="term" value="P:protein polyubiquitination"/>
    <property type="evidence" value="ECO:0007669"/>
    <property type="project" value="TreeGrafter"/>
</dbReference>
<dbReference type="PROSITE" id="PS50237">
    <property type="entry name" value="HECT"/>
    <property type="match status" value="1"/>
</dbReference>
<feature type="domain" description="HECT" evidence="5">
    <location>
        <begin position="720"/>
        <end position="1070"/>
    </location>
</feature>
<feature type="compositionally biased region" description="Low complexity" evidence="4">
    <location>
        <begin position="1"/>
        <end position="29"/>
    </location>
</feature>
<reference evidence="6" key="1">
    <citation type="submission" date="2021-06" db="EMBL/GenBank/DDBJ databases">
        <authorList>
            <person name="Kallberg Y."/>
            <person name="Tangrot J."/>
            <person name="Rosling A."/>
        </authorList>
    </citation>
    <scope>NUCLEOTIDE SEQUENCE</scope>
    <source>
        <strain evidence="6">AZ414A</strain>
    </source>
</reference>
<feature type="compositionally biased region" description="Acidic residues" evidence="4">
    <location>
        <begin position="433"/>
        <end position="442"/>
    </location>
</feature>
<protein>
    <submittedName>
        <fullName evidence="6">5909_t:CDS:1</fullName>
    </submittedName>
</protein>
<dbReference type="AlphaFoldDB" id="A0A9N8W2D5"/>
<evidence type="ECO:0000256" key="2">
    <source>
        <dbReference type="ARBA" id="ARBA00022786"/>
    </source>
</evidence>
<dbReference type="InterPro" id="IPR000569">
    <property type="entry name" value="HECT_dom"/>
</dbReference>
<keyword evidence="2 3" id="KW-0833">Ubl conjugation pathway</keyword>
<keyword evidence="7" id="KW-1185">Reference proteome</keyword>
<feature type="region of interest" description="Disordered" evidence="4">
    <location>
        <begin position="1"/>
        <end position="53"/>
    </location>
</feature>
<dbReference type="Gene3D" id="3.30.2410.10">
    <property type="entry name" value="Hect, E3 ligase catalytic domain"/>
    <property type="match status" value="1"/>
</dbReference>
<evidence type="ECO:0000256" key="4">
    <source>
        <dbReference type="SAM" id="MobiDB-lite"/>
    </source>
</evidence>
<dbReference type="Pfam" id="PF00632">
    <property type="entry name" value="HECT"/>
    <property type="match status" value="1"/>
</dbReference>
<dbReference type="Proteomes" id="UP000789706">
    <property type="component" value="Unassembled WGS sequence"/>
</dbReference>
<dbReference type="PANTHER" id="PTHR45670">
    <property type="entry name" value="E3 UBIQUITIN-PROTEIN LIGASE TRIP12"/>
    <property type="match status" value="1"/>
</dbReference>
<evidence type="ECO:0000313" key="6">
    <source>
        <dbReference type="EMBL" id="CAG8471767.1"/>
    </source>
</evidence>
<feature type="active site" description="Glycyl thioester intermediate" evidence="3">
    <location>
        <position position="1044"/>
    </location>
</feature>
<organism evidence="6 7">
    <name type="scientific">Diversispora eburnea</name>
    <dbReference type="NCBI Taxonomy" id="1213867"/>
    <lineage>
        <taxon>Eukaryota</taxon>
        <taxon>Fungi</taxon>
        <taxon>Fungi incertae sedis</taxon>
        <taxon>Mucoromycota</taxon>
        <taxon>Glomeromycotina</taxon>
        <taxon>Glomeromycetes</taxon>
        <taxon>Diversisporales</taxon>
        <taxon>Diversisporaceae</taxon>
        <taxon>Diversispora</taxon>
    </lineage>
</organism>
<feature type="region of interest" description="Disordered" evidence="4">
    <location>
        <begin position="137"/>
        <end position="156"/>
    </location>
</feature>
<comment type="caution">
    <text evidence="6">The sequence shown here is derived from an EMBL/GenBank/DDBJ whole genome shotgun (WGS) entry which is preliminary data.</text>
</comment>
<accession>A0A9N8W2D5</accession>
<dbReference type="InterPro" id="IPR035983">
    <property type="entry name" value="Hect_E3_ubiquitin_ligase"/>
</dbReference>
<dbReference type="SUPFAM" id="SSF56204">
    <property type="entry name" value="Hect, E3 ligase catalytic domain"/>
    <property type="match status" value="1"/>
</dbReference>
<dbReference type="InterPro" id="IPR045322">
    <property type="entry name" value="HECTD1/TRIP12-like"/>
</dbReference>
<dbReference type="EMBL" id="CAJVPK010000196">
    <property type="protein sequence ID" value="CAG8471767.1"/>
    <property type="molecule type" value="Genomic_DNA"/>
</dbReference>
<gene>
    <name evidence="6" type="ORF">DEBURN_LOCUS3194</name>
</gene>
<feature type="compositionally biased region" description="Polar residues" evidence="4">
    <location>
        <begin position="40"/>
        <end position="50"/>
    </location>
</feature>
<dbReference type="OrthoDB" id="423283at2759"/>
<dbReference type="GO" id="GO:0043161">
    <property type="term" value="P:proteasome-mediated ubiquitin-dependent protein catabolic process"/>
    <property type="evidence" value="ECO:0007669"/>
    <property type="project" value="TreeGrafter"/>
</dbReference>
<proteinExistence type="predicted"/>